<gene>
    <name evidence="4" type="ORF">CLV43_11069</name>
</gene>
<dbReference type="EMBL" id="PVTF01000010">
    <property type="protein sequence ID" value="PRY37258.1"/>
    <property type="molecule type" value="Genomic_DNA"/>
</dbReference>
<dbReference type="PROSITE" id="PS51186">
    <property type="entry name" value="GNAT"/>
    <property type="match status" value="1"/>
</dbReference>
<dbReference type="Gene3D" id="3.40.630.30">
    <property type="match status" value="1"/>
</dbReference>
<comment type="caution">
    <text evidence="4">The sequence shown here is derived from an EMBL/GenBank/DDBJ whole genome shotgun (WGS) entry which is preliminary data.</text>
</comment>
<dbReference type="InterPro" id="IPR000182">
    <property type="entry name" value="GNAT_dom"/>
</dbReference>
<dbReference type="InterPro" id="IPR016181">
    <property type="entry name" value="Acyl_CoA_acyltransferase"/>
</dbReference>
<keyword evidence="2" id="KW-0012">Acyltransferase</keyword>
<evidence type="ECO:0000313" key="5">
    <source>
        <dbReference type="Proteomes" id="UP000239494"/>
    </source>
</evidence>
<protein>
    <submittedName>
        <fullName evidence="4">Acetyltransferase (GNAT) family protein</fullName>
    </submittedName>
</protein>
<dbReference type="OrthoDB" id="572496at2"/>
<dbReference type="CDD" id="cd04301">
    <property type="entry name" value="NAT_SF"/>
    <property type="match status" value="1"/>
</dbReference>
<organism evidence="4 5">
    <name type="scientific">Umezawaea tangerina</name>
    <dbReference type="NCBI Taxonomy" id="84725"/>
    <lineage>
        <taxon>Bacteria</taxon>
        <taxon>Bacillati</taxon>
        <taxon>Actinomycetota</taxon>
        <taxon>Actinomycetes</taxon>
        <taxon>Pseudonocardiales</taxon>
        <taxon>Pseudonocardiaceae</taxon>
        <taxon>Umezawaea</taxon>
    </lineage>
</organism>
<accession>A0A2T0SV28</accession>
<dbReference type="AlphaFoldDB" id="A0A2T0SV28"/>
<feature type="domain" description="N-acetyltransferase" evidence="3">
    <location>
        <begin position="1"/>
        <end position="153"/>
    </location>
</feature>
<dbReference type="PANTHER" id="PTHR43800">
    <property type="entry name" value="PEPTIDYL-LYSINE N-ACETYLTRANSFERASE YJAB"/>
    <property type="match status" value="1"/>
</dbReference>
<name>A0A2T0SV28_9PSEU</name>
<evidence type="ECO:0000256" key="2">
    <source>
        <dbReference type="ARBA" id="ARBA00023315"/>
    </source>
</evidence>
<evidence type="ECO:0000313" key="4">
    <source>
        <dbReference type="EMBL" id="PRY37258.1"/>
    </source>
</evidence>
<dbReference type="RefSeq" id="WP_106191553.1">
    <property type="nucleotide sequence ID" value="NZ_PVTF01000010.1"/>
</dbReference>
<dbReference type="Proteomes" id="UP000239494">
    <property type="component" value="Unassembled WGS sequence"/>
</dbReference>
<sequence>MEIRTARADELVLLQALEDASGEVFRTVGMPEIADDDPLPLDVLTRLHGLGRVWVAADPDPVAWVAVDEVDGCAHVEQVSVHPDRARRGIGRRLLDHVDGWAREWGLPAVTLTTFRDVPWNAPYYQRLGFAPVEVLTPGLAEVVAREAAHGLDPSTRVCLRREVGPA</sequence>
<keyword evidence="5" id="KW-1185">Reference proteome</keyword>
<keyword evidence="1 4" id="KW-0808">Transferase</keyword>
<dbReference type="GO" id="GO:0016747">
    <property type="term" value="F:acyltransferase activity, transferring groups other than amino-acyl groups"/>
    <property type="evidence" value="ECO:0007669"/>
    <property type="project" value="InterPro"/>
</dbReference>
<proteinExistence type="predicted"/>
<dbReference type="SUPFAM" id="SSF55729">
    <property type="entry name" value="Acyl-CoA N-acyltransferases (Nat)"/>
    <property type="match status" value="1"/>
</dbReference>
<evidence type="ECO:0000259" key="3">
    <source>
        <dbReference type="PROSITE" id="PS51186"/>
    </source>
</evidence>
<evidence type="ECO:0000256" key="1">
    <source>
        <dbReference type="ARBA" id="ARBA00022679"/>
    </source>
</evidence>
<reference evidence="4 5" key="1">
    <citation type="submission" date="2018-03" db="EMBL/GenBank/DDBJ databases">
        <title>Genomic Encyclopedia of Archaeal and Bacterial Type Strains, Phase II (KMG-II): from individual species to whole genera.</title>
        <authorList>
            <person name="Goeker M."/>
        </authorList>
    </citation>
    <scope>NUCLEOTIDE SEQUENCE [LARGE SCALE GENOMIC DNA]</scope>
    <source>
        <strain evidence="4 5">DSM 44720</strain>
    </source>
</reference>
<dbReference type="PANTHER" id="PTHR43800:SF1">
    <property type="entry name" value="PEPTIDYL-LYSINE N-ACETYLTRANSFERASE YJAB"/>
    <property type="match status" value="1"/>
</dbReference>
<dbReference type="Pfam" id="PF00583">
    <property type="entry name" value="Acetyltransf_1"/>
    <property type="match status" value="1"/>
</dbReference>